<organism evidence="2 3">
    <name type="scientific">Globisporangium ultimum (strain ATCC 200006 / CBS 805.95 / DAOM BR144)</name>
    <name type="common">Pythium ultimum</name>
    <dbReference type="NCBI Taxonomy" id="431595"/>
    <lineage>
        <taxon>Eukaryota</taxon>
        <taxon>Sar</taxon>
        <taxon>Stramenopiles</taxon>
        <taxon>Oomycota</taxon>
        <taxon>Peronosporomycetes</taxon>
        <taxon>Pythiales</taxon>
        <taxon>Pythiaceae</taxon>
        <taxon>Globisporangium</taxon>
    </lineage>
</organism>
<keyword evidence="1" id="KW-1133">Transmembrane helix</keyword>
<dbReference type="EMBL" id="GL376617">
    <property type="status" value="NOT_ANNOTATED_CDS"/>
    <property type="molecule type" value="Genomic_DNA"/>
</dbReference>
<accession>K3WSL9</accession>
<name>K3WSL9_GLOUD</name>
<feature type="transmembrane region" description="Helical" evidence="1">
    <location>
        <begin position="40"/>
        <end position="61"/>
    </location>
</feature>
<feature type="transmembrane region" description="Helical" evidence="1">
    <location>
        <begin position="73"/>
        <end position="91"/>
    </location>
</feature>
<reference evidence="2" key="3">
    <citation type="submission" date="2015-02" db="UniProtKB">
        <authorList>
            <consortium name="EnsemblProtists"/>
        </authorList>
    </citation>
    <scope>IDENTIFICATION</scope>
    <source>
        <strain evidence="2">DAOM BR144</strain>
    </source>
</reference>
<keyword evidence="3" id="KW-1185">Reference proteome</keyword>
<proteinExistence type="predicted"/>
<evidence type="ECO:0000313" key="3">
    <source>
        <dbReference type="Proteomes" id="UP000019132"/>
    </source>
</evidence>
<sequence>MALSIGMSTWTNTTCSYGVALTAEGCVRTLASFHEGRYRVAQAIYCIAGFLAWLVCGYKFVEAMRNNGGILQRRIFMLCMYASLTIMARGVDPGSYGHFTPRPLSHFFINSCTATLYTI</sequence>
<dbReference type="VEuPathDB" id="FungiDB:PYU1_G007947"/>
<dbReference type="InParanoid" id="K3WSL9"/>
<reference evidence="3" key="1">
    <citation type="journal article" date="2010" name="Genome Biol.">
        <title>Genome sequence of the necrotrophic plant pathogen Pythium ultimum reveals original pathogenicity mechanisms and effector repertoire.</title>
        <authorList>
            <person name="Levesque C.A."/>
            <person name="Brouwer H."/>
            <person name="Cano L."/>
            <person name="Hamilton J.P."/>
            <person name="Holt C."/>
            <person name="Huitema E."/>
            <person name="Raffaele S."/>
            <person name="Robideau G.P."/>
            <person name="Thines M."/>
            <person name="Win J."/>
            <person name="Zerillo M.M."/>
            <person name="Beakes G.W."/>
            <person name="Boore J.L."/>
            <person name="Busam D."/>
            <person name="Dumas B."/>
            <person name="Ferriera S."/>
            <person name="Fuerstenberg S.I."/>
            <person name="Gachon C.M."/>
            <person name="Gaulin E."/>
            <person name="Govers F."/>
            <person name="Grenville-Briggs L."/>
            <person name="Horner N."/>
            <person name="Hostetler J."/>
            <person name="Jiang R.H."/>
            <person name="Johnson J."/>
            <person name="Krajaejun T."/>
            <person name="Lin H."/>
            <person name="Meijer H.J."/>
            <person name="Moore B."/>
            <person name="Morris P."/>
            <person name="Phuntmart V."/>
            <person name="Puiu D."/>
            <person name="Shetty J."/>
            <person name="Stajich J.E."/>
            <person name="Tripathy S."/>
            <person name="Wawra S."/>
            <person name="van West P."/>
            <person name="Whitty B.R."/>
            <person name="Coutinho P.M."/>
            <person name="Henrissat B."/>
            <person name="Martin F."/>
            <person name="Thomas P.D."/>
            <person name="Tyler B.M."/>
            <person name="De Vries R.P."/>
            <person name="Kamoun S."/>
            <person name="Yandell M."/>
            <person name="Tisserat N."/>
            <person name="Buell C.R."/>
        </authorList>
    </citation>
    <scope>NUCLEOTIDE SEQUENCE</scope>
    <source>
        <strain evidence="3">DAOM:BR144</strain>
    </source>
</reference>
<keyword evidence="1" id="KW-0812">Transmembrane</keyword>
<evidence type="ECO:0000313" key="2">
    <source>
        <dbReference type="EnsemblProtists" id="PYU1_T007963"/>
    </source>
</evidence>
<dbReference type="EnsemblProtists" id="PYU1_T007963">
    <property type="protein sequence ID" value="PYU1_T007963"/>
    <property type="gene ID" value="PYU1_G007947"/>
</dbReference>
<keyword evidence="1" id="KW-0472">Membrane</keyword>
<dbReference type="eggNOG" id="ENOG502S9EI">
    <property type="taxonomic scope" value="Eukaryota"/>
</dbReference>
<protein>
    <submittedName>
        <fullName evidence="2">Uncharacterized protein</fullName>
    </submittedName>
</protein>
<dbReference type="Proteomes" id="UP000019132">
    <property type="component" value="Unassembled WGS sequence"/>
</dbReference>
<evidence type="ECO:0000256" key="1">
    <source>
        <dbReference type="SAM" id="Phobius"/>
    </source>
</evidence>
<dbReference type="HOGENOM" id="CLU_2138516_0_0_1"/>
<reference evidence="3" key="2">
    <citation type="submission" date="2010-04" db="EMBL/GenBank/DDBJ databases">
        <authorList>
            <person name="Buell R."/>
            <person name="Hamilton J."/>
            <person name="Hostetler J."/>
        </authorList>
    </citation>
    <scope>NUCLEOTIDE SEQUENCE [LARGE SCALE GENOMIC DNA]</scope>
    <source>
        <strain evidence="3">DAOM:BR144</strain>
    </source>
</reference>
<dbReference type="AlphaFoldDB" id="K3WSL9"/>